<keyword evidence="6" id="KW-0812">Transmembrane</keyword>
<name>A0A5P6NZ34_9BRAD</name>
<keyword evidence="8" id="KW-1133">Transmembrane helix</keyword>
<gene>
    <name evidence="12" type="ORF">F8237_02280</name>
</gene>
<dbReference type="InterPro" id="IPR037682">
    <property type="entry name" value="TonB_C"/>
</dbReference>
<evidence type="ECO:0000256" key="3">
    <source>
        <dbReference type="ARBA" id="ARBA00022448"/>
    </source>
</evidence>
<proteinExistence type="inferred from homology"/>
<reference evidence="13" key="1">
    <citation type="submission" date="2019-10" db="EMBL/GenBank/DDBJ databases">
        <title>Complete Genome Sequence of Bradyrhizobium betae type strain PL7HG1T.</title>
        <authorList>
            <person name="Bromfield E.S.P."/>
            <person name="Cloutier S."/>
        </authorList>
    </citation>
    <scope>NUCLEOTIDE SEQUENCE [LARGE SCALE GENOMIC DNA]</scope>
    <source>
        <strain evidence="13">PL7HG1</strain>
    </source>
</reference>
<dbReference type="GO" id="GO:0015031">
    <property type="term" value="P:protein transport"/>
    <property type="evidence" value="ECO:0007669"/>
    <property type="project" value="UniProtKB-KW"/>
</dbReference>
<feature type="compositionally biased region" description="Basic and acidic residues" evidence="10">
    <location>
        <begin position="145"/>
        <end position="154"/>
    </location>
</feature>
<feature type="region of interest" description="Disordered" evidence="10">
    <location>
        <begin position="52"/>
        <end position="154"/>
    </location>
</feature>
<keyword evidence="9" id="KW-0472">Membrane</keyword>
<organism evidence="12 13">
    <name type="scientific">Bradyrhizobium betae</name>
    <dbReference type="NCBI Taxonomy" id="244734"/>
    <lineage>
        <taxon>Bacteria</taxon>
        <taxon>Pseudomonadati</taxon>
        <taxon>Pseudomonadota</taxon>
        <taxon>Alphaproteobacteria</taxon>
        <taxon>Hyphomicrobiales</taxon>
        <taxon>Nitrobacteraceae</taxon>
        <taxon>Bradyrhizobium</taxon>
    </lineage>
</organism>
<comment type="similarity">
    <text evidence="2">Belongs to the TonB family.</text>
</comment>
<evidence type="ECO:0000256" key="4">
    <source>
        <dbReference type="ARBA" id="ARBA00022475"/>
    </source>
</evidence>
<sequence>MSEYELKPSRKLWLFAAVGALALHLGGAALALAYLRNEEPDFIADPQGIEVGLESMSPNGEPSELPPGPDSNESVASPELTQQKAELKESSLPKDVPMEVEEADRAVTLNETKKPVEEETKESVVPTAASVASPAAEATAMPTSDAEKKSDRSVRIRQGWEKDLVAHLDRHKRYPKGLFKAAELSVRLTLDRLGHVVEVAIEKGSGDAAFDEAAIGMVRRSDPVPTPPALVADEGLTFVLPVLFRKNEKGAKAEAAARPSTQRQ</sequence>
<evidence type="ECO:0000256" key="2">
    <source>
        <dbReference type="ARBA" id="ARBA00006555"/>
    </source>
</evidence>
<dbReference type="Pfam" id="PF13103">
    <property type="entry name" value="TonB_2"/>
    <property type="match status" value="1"/>
</dbReference>
<dbReference type="GO" id="GO:0055085">
    <property type="term" value="P:transmembrane transport"/>
    <property type="evidence" value="ECO:0007669"/>
    <property type="project" value="InterPro"/>
</dbReference>
<evidence type="ECO:0000256" key="9">
    <source>
        <dbReference type="ARBA" id="ARBA00023136"/>
    </source>
</evidence>
<dbReference type="GO" id="GO:0031992">
    <property type="term" value="F:energy transducer activity"/>
    <property type="evidence" value="ECO:0007669"/>
    <property type="project" value="TreeGrafter"/>
</dbReference>
<dbReference type="SUPFAM" id="SSF74653">
    <property type="entry name" value="TolA/TonB C-terminal domain"/>
    <property type="match status" value="1"/>
</dbReference>
<dbReference type="InterPro" id="IPR051045">
    <property type="entry name" value="TonB-dependent_transducer"/>
</dbReference>
<feature type="compositionally biased region" description="Basic and acidic residues" evidence="10">
    <location>
        <begin position="111"/>
        <end position="122"/>
    </location>
</feature>
<dbReference type="PROSITE" id="PS52015">
    <property type="entry name" value="TONB_CTD"/>
    <property type="match status" value="1"/>
</dbReference>
<evidence type="ECO:0000256" key="10">
    <source>
        <dbReference type="SAM" id="MobiDB-lite"/>
    </source>
</evidence>
<evidence type="ECO:0000256" key="7">
    <source>
        <dbReference type="ARBA" id="ARBA00022927"/>
    </source>
</evidence>
<dbReference type="InterPro" id="IPR006260">
    <property type="entry name" value="TonB/TolA_C"/>
</dbReference>
<dbReference type="OrthoDB" id="8441653at2"/>
<dbReference type="EMBL" id="CP044543">
    <property type="protein sequence ID" value="QFI71302.1"/>
    <property type="molecule type" value="Genomic_DNA"/>
</dbReference>
<keyword evidence="5" id="KW-0997">Cell inner membrane</keyword>
<dbReference type="GO" id="GO:0098797">
    <property type="term" value="C:plasma membrane protein complex"/>
    <property type="evidence" value="ECO:0007669"/>
    <property type="project" value="TreeGrafter"/>
</dbReference>
<accession>A0A5P6NZ34</accession>
<protein>
    <submittedName>
        <fullName evidence="12">Energy transducer TonB</fullName>
    </submittedName>
</protein>
<keyword evidence="7" id="KW-0653">Protein transport</keyword>
<evidence type="ECO:0000259" key="11">
    <source>
        <dbReference type="PROSITE" id="PS52015"/>
    </source>
</evidence>
<dbReference type="KEGG" id="bbet:F8237_02280"/>
<evidence type="ECO:0000256" key="6">
    <source>
        <dbReference type="ARBA" id="ARBA00022692"/>
    </source>
</evidence>
<evidence type="ECO:0000256" key="8">
    <source>
        <dbReference type="ARBA" id="ARBA00022989"/>
    </source>
</evidence>
<dbReference type="RefSeq" id="WP_151642212.1">
    <property type="nucleotide sequence ID" value="NZ_CP044543.1"/>
</dbReference>
<evidence type="ECO:0000313" key="12">
    <source>
        <dbReference type="EMBL" id="QFI71302.1"/>
    </source>
</evidence>
<keyword evidence="4" id="KW-1003">Cell membrane</keyword>
<feature type="domain" description="TonB C-terminal" evidence="11">
    <location>
        <begin position="156"/>
        <end position="253"/>
    </location>
</feature>
<evidence type="ECO:0000256" key="5">
    <source>
        <dbReference type="ARBA" id="ARBA00022519"/>
    </source>
</evidence>
<dbReference type="NCBIfam" id="TIGR01352">
    <property type="entry name" value="tonB_Cterm"/>
    <property type="match status" value="1"/>
</dbReference>
<dbReference type="PANTHER" id="PTHR33446:SF2">
    <property type="entry name" value="PROTEIN TONB"/>
    <property type="match status" value="1"/>
</dbReference>
<feature type="compositionally biased region" description="Polar residues" evidence="10">
    <location>
        <begin position="71"/>
        <end position="84"/>
    </location>
</feature>
<keyword evidence="3" id="KW-0813">Transport</keyword>
<comment type="subcellular location">
    <subcellularLocation>
        <location evidence="1">Cell inner membrane</location>
        <topology evidence="1">Single-pass membrane protein</topology>
        <orientation evidence="1">Periplasmic side</orientation>
    </subcellularLocation>
</comment>
<dbReference type="Gene3D" id="3.30.1150.10">
    <property type="match status" value="1"/>
</dbReference>
<evidence type="ECO:0000313" key="13">
    <source>
        <dbReference type="Proteomes" id="UP000325641"/>
    </source>
</evidence>
<evidence type="ECO:0000256" key="1">
    <source>
        <dbReference type="ARBA" id="ARBA00004383"/>
    </source>
</evidence>
<dbReference type="AlphaFoldDB" id="A0A5P6NZ34"/>
<dbReference type="Proteomes" id="UP000325641">
    <property type="component" value="Chromosome"/>
</dbReference>
<feature type="compositionally biased region" description="Low complexity" evidence="10">
    <location>
        <begin position="123"/>
        <end position="143"/>
    </location>
</feature>
<dbReference type="PANTHER" id="PTHR33446">
    <property type="entry name" value="PROTEIN TONB-RELATED"/>
    <property type="match status" value="1"/>
</dbReference>